<dbReference type="InterPro" id="IPR001372">
    <property type="entry name" value="Dynein_light_chain_typ-1/2"/>
</dbReference>
<dbReference type="PANTHER" id="PTHR11886:SF91">
    <property type="entry name" value="DYNEIN LIGHT CHAIN 1, CYTOPLASMIC"/>
    <property type="match status" value="1"/>
</dbReference>
<proteinExistence type="inferred from homology"/>
<name>A0A091UY75_NIPNI</name>
<dbReference type="GO" id="GO:0035721">
    <property type="term" value="P:intraciliary retrograde transport"/>
    <property type="evidence" value="ECO:0007669"/>
    <property type="project" value="TreeGrafter"/>
</dbReference>
<dbReference type="Pfam" id="PF01221">
    <property type="entry name" value="Dynein_light"/>
    <property type="match status" value="1"/>
</dbReference>
<dbReference type="AlphaFoldDB" id="A0A091UY75"/>
<dbReference type="GO" id="GO:0005874">
    <property type="term" value="C:microtubule"/>
    <property type="evidence" value="ECO:0007669"/>
    <property type="project" value="UniProtKB-KW"/>
</dbReference>
<dbReference type="GO" id="GO:0005929">
    <property type="term" value="C:cilium"/>
    <property type="evidence" value="ECO:0007669"/>
    <property type="project" value="GOC"/>
</dbReference>
<dbReference type="Proteomes" id="UP000053283">
    <property type="component" value="Unassembled WGS sequence"/>
</dbReference>
<comment type="subcellular location">
    <subcellularLocation>
        <location evidence="1">Cytoplasm</location>
        <location evidence="1">Cytoskeleton</location>
    </subcellularLocation>
</comment>
<sequence length="85" mass="9420">QTSMGDQTAVGKGADMSEEMHQRAVERAVLAIEKYNVEREVAALIKRVNFDRKYNPTWPCAVGRNSDSRDPRFILACLGPGAVLL</sequence>
<keyword evidence="1" id="KW-0505">Motor protein</keyword>
<keyword evidence="1" id="KW-0206">Cytoskeleton</keyword>
<reference evidence="2 3" key="1">
    <citation type="submission" date="2014-04" db="EMBL/GenBank/DDBJ databases">
        <title>Genome evolution of avian class.</title>
        <authorList>
            <person name="Zhang G."/>
            <person name="Li C."/>
        </authorList>
    </citation>
    <scope>NUCLEOTIDE SEQUENCE [LARGE SCALE GENOMIC DNA]</scope>
    <source>
        <strain evidence="2">BGI_Y956</strain>
    </source>
</reference>
<dbReference type="Gene3D" id="3.30.740.10">
    <property type="entry name" value="Protein Inhibitor Of Neuronal Nitric Oxide Synthase"/>
    <property type="match status" value="1"/>
</dbReference>
<feature type="non-terminal residue" evidence="2">
    <location>
        <position position="85"/>
    </location>
</feature>
<protein>
    <recommendedName>
        <fullName evidence="1">Dynein light chain</fullName>
    </recommendedName>
</protein>
<accession>A0A091UY75</accession>
<keyword evidence="1" id="KW-0243">Dynein</keyword>
<keyword evidence="1" id="KW-0493">Microtubule</keyword>
<dbReference type="GO" id="GO:0005868">
    <property type="term" value="C:cytoplasmic dynein complex"/>
    <property type="evidence" value="ECO:0007669"/>
    <property type="project" value="TreeGrafter"/>
</dbReference>
<dbReference type="InterPro" id="IPR037177">
    <property type="entry name" value="DLC_sf"/>
</dbReference>
<comment type="similarity">
    <text evidence="1">Belongs to the dynein light chain family.</text>
</comment>
<dbReference type="GO" id="GO:0044458">
    <property type="term" value="P:motile cilium assembly"/>
    <property type="evidence" value="ECO:0007669"/>
    <property type="project" value="TreeGrafter"/>
</dbReference>
<feature type="non-terminal residue" evidence="2">
    <location>
        <position position="1"/>
    </location>
</feature>
<dbReference type="SUPFAM" id="SSF54648">
    <property type="entry name" value="DLC"/>
    <property type="match status" value="1"/>
</dbReference>
<evidence type="ECO:0000256" key="1">
    <source>
        <dbReference type="RuleBase" id="RU365010"/>
    </source>
</evidence>
<dbReference type="PANTHER" id="PTHR11886">
    <property type="entry name" value="DYNEIN LIGHT CHAIN"/>
    <property type="match status" value="1"/>
</dbReference>
<evidence type="ECO:0000313" key="2">
    <source>
        <dbReference type="EMBL" id="KFQ95929.1"/>
    </source>
</evidence>
<dbReference type="GO" id="GO:0045505">
    <property type="term" value="F:dynein intermediate chain binding"/>
    <property type="evidence" value="ECO:0007669"/>
    <property type="project" value="TreeGrafter"/>
</dbReference>
<keyword evidence="1" id="KW-0963">Cytoplasm</keyword>
<organism evidence="2 3">
    <name type="scientific">Nipponia nippon</name>
    <name type="common">Crested ibis</name>
    <name type="synonym">Ibis nippon</name>
    <dbReference type="NCBI Taxonomy" id="128390"/>
    <lineage>
        <taxon>Eukaryota</taxon>
        <taxon>Metazoa</taxon>
        <taxon>Chordata</taxon>
        <taxon>Craniata</taxon>
        <taxon>Vertebrata</taxon>
        <taxon>Euteleostomi</taxon>
        <taxon>Archelosauria</taxon>
        <taxon>Archosauria</taxon>
        <taxon>Dinosauria</taxon>
        <taxon>Saurischia</taxon>
        <taxon>Theropoda</taxon>
        <taxon>Coelurosauria</taxon>
        <taxon>Aves</taxon>
        <taxon>Neognathae</taxon>
        <taxon>Neoaves</taxon>
        <taxon>Aequornithes</taxon>
        <taxon>Pelecaniformes</taxon>
        <taxon>Threskiornithidae</taxon>
        <taxon>Nipponia</taxon>
    </lineage>
</organism>
<dbReference type="STRING" id="128390.A0A091UY75"/>
<gene>
    <name evidence="2" type="ORF">Y956_15772</name>
</gene>
<keyword evidence="3" id="KW-1185">Reference proteome</keyword>
<dbReference type="SMART" id="SM01375">
    <property type="entry name" value="Dynein_light"/>
    <property type="match status" value="1"/>
</dbReference>
<dbReference type="EMBL" id="KL410318">
    <property type="protein sequence ID" value="KFQ95929.1"/>
    <property type="molecule type" value="Genomic_DNA"/>
</dbReference>
<evidence type="ECO:0000313" key="3">
    <source>
        <dbReference type="Proteomes" id="UP000053283"/>
    </source>
</evidence>